<keyword evidence="6" id="KW-1133">Transmembrane helix</keyword>
<dbReference type="FunFam" id="3.30.60.30:FF:000057">
    <property type="entry name" value="Follistatin, isoform B"/>
    <property type="match status" value="1"/>
</dbReference>
<feature type="transmembrane region" description="Helical" evidence="6">
    <location>
        <begin position="78"/>
        <end position="97"/>
    </location>
</feature>
<feature type="compositionally biased region" description="Low complexity" evidence="5">
    <location>
        <begin position="535"/>
        <end position="552"/>
    </location>
</feature>
<dbReference type="SMR" id="B4KSA7"/>
<feature type="compositionally biased region" description="Low complexity" evidence="5">
    <location>
        <begin position="347"/>
        <end position="390"/>
    </location>
</feature>
<feature type="compositionally biased region" description="Basic residues" evidence="5">
    <location>
        <begin position="613"/>
        <end position="625"/>
    </location>
</feature>
<organism evidence="8 9">
    <name type="scientific">Drosophila mojavensis</name>
    <name type="common">Fruit fly</name>
    <dbReference type="NCBI Taxonomy" id="7230"/>
    <lineage>
        <taxon>Eukaryota</taxon>
        <taxon>Metazoa</taxon>
        <taxon>Ecdysozoa</taxon>
        <taxon>Arthropoda</taxon>
        <taxon>Hexapoda</taxon>
        <taxon>Insecta</taxon>
        <taxon>Pterygota</taxon>
        <taxon>Neoptera</taxon>
        <taxon>Endopterygota</taxon>
        <taxon>Diptera</taxon>
        <taxon>Brachycera</taxon>
        <taxon>Muscomorpha</taxon>
        <taxon>Ephydroidea</taxon>
        <taxon>Drosophilidae</taxon>
        <taxon>Drosophila</taxon>
    </lineage>
</organism>
<feature type="compositionally biased region" description="Polar residues" evidence="5">
    <location>
        <begin position="460"/>
        <end position="470"/>
    </location>
</feature>
<keyword evidence="1" id="KW-0732">Signal</keyword>
<keyword evidence="4" id="KW-0325">Glycoprotein</keyword>
<dbReference type="SMART" id="SM00274">
    <property type="entry name" value="FOLN"/>
    <property type="match status" value="3"/>
</dbReference>
<evidence type="ECO:0000313" key="9">
    <source>
        <dbReference type="Proteomes" id="UP000009192"/>
    </source>
</evidence>
<evidence type="ECO:0000256" key="4">
    <source>
        <dbReference type="ARBA" id="ARBA00023180"/>
    </source>
</evidence>
<dbReference type="GO" id="GO:0030514">
    <property type="term" value="P:negative regulation of BMP signaling pathway"/>
    <property type="evidence" value="ECO:0007669"/>
    <property type="project" value="EnsemblMetazoa"/>
</dbReference>
<dbReference type="SUPFAM" id="SSF100895">
    <property type="entry name" value="Kazal-type serine protease inhibitors"/>
    <property type="match status" value="3"/>
</dbReference>
<feature type="compositionally biased region" description="Low complexity" evidence="5">
    <location>
        <begin position="425"/>
        <end position="434"/>
    </location>
</feature>
<dbReference type="FunFam" id="3.90.290.10:FF:000013">
    <property type="entry name" value="Follistatin a"/>
    <property type="match status" value="1"/>
</dbReference>
<evidence type="ECO:0000256" key="1">
    <source>
        <dbReference type="ARBA" id="ARBA00022729"/>
    </source>
</evidence>
<keyword evidence="2" id="KW-0677">Repeat</keyword>
<dbReference type="InterPro" id="IPR002350">
    <property type="entry name" value="Kazal_dom"/>
</dbReference>
<evidence type="ECO:0000313" key="8">
    <source>
        <dbReference type="EMBL" id="EDW08389.2"/>
    </source>
</evidence>
<dbReference type="GO" id="GO:0005518">
    <property type="term" value="F:collagen binding"/>
    <property type="evidence" value="ECO:0007669"/>
    <property type="project" value="TreeGrafter"/>
</dbReference>
<gene>
    <name evidence="8" type="primary">Dmoj\GI19941</name>
    <name evidence="8" type="ORF">Dmoj_GI19941</name>
</gene>
<accession>B4KSA7</accession>
<evidence type="ECO:0000256" key="3">
    <source>
        <dbReference type="ARBA" id="ARBA00023157"/>
    </source>
</evidence>
<dbReference type="CDD" id="cd00104">
    <property type="entry name" value="KAZAL_FS"/>
    <property type="match status" value="3"/>
</dbReference>
<evidence type="ECO:0000256" key="6">
    <source>
        <dbReference type="SAM" id="Phobius"/>
    </source>
</evidence>
<sequence length="909" mass="100741">MRQQQHHQTNSQNNLTFLKSNYKYKRRDMRTMRALPFAARKPNQLAATLSKTSATAATVAAATATATATAAARECSTILSLFIVIIWMALQAMANCLRYARRIIVDHDDDRVGRDDVAAGHDRDVNTHILAHARNTHAGNNNDIIDANDEVSTAREQQQQQHQQQQQQQQHQQQQQQQQPHLSSSSPQKSSRCEAATTTGTGTTAATTTATRVMLPAAAATAAAKSGQPLMTLLIALLLSMRHASAGTCWQSHMGSGKCTQIYSTNITKSDCCGASQTFSYTDRELSSVEHFFATAIGGGVECAPCIESCKGFKCGPNKKCVKRKGRPKCVCAPECGATLRRKQQQQQQQQLQQQKQQQQHHNAPEQQQQQQQQQQLWASSLRGSRSLSSEITNSNLGLDGAKRQHKQSDSSNNSNNNGADNQRKQQQQPSQEQRMPKRASHSRGTEQGETRHRRLLIIDSSNLQEQPTTRRLHMEGSSSSSSSSGSSGSGGRVQMQMKVEMERMTPTWSSSERRRHRKNNSSNNNGKHLTRSMATTTTTAAAAATAATAATGANDSSTTPAQTSQSRHKLANANEPANDINRQTSPKRVRHQQQQQHAPNHEQQYEQQQQQQRRRKHKHNHKDQRRTAANTTMSGLGSVAVSGGRRRLYLPEHGRELAASSAGHSHGHLANVDDLAFLPAIYERAPLKQQQQHQQHTNPVCGNDGRTYNTECQLRKRACRTNNAQLEVAYRGHCKTSCNGVQCVNGLTCVEDQYMMPHCITCKIDCPWDDIAYDLDGDGQPDEAPIVEERAVCGVDGKTYRSTCDIKRMICKIGRSIAVAYPGPCRADRVTCADIKCGPKDTCLVDLQTHMPRCVSCRYKCARKQQRTPFRADKICGYNNHTYNSWCEMRKDSCATGFFIGVRSTGVC</sequence>
<dbReference type="PANTHER" id="PTHR13866:SF14">
    <property type="entry name" value="BM-40"/>
    <property type="match status" value="1"/>
</dbReference>
<dbReference type="Gene3D" id="3.30.60.30">
    <property type="match status" value="3"/>
</dbReference>
<keyword evidence="6" id="KW-0812">Transmembrane</keyword>
<proteinExistence type="predicted"/>
<dbReference type="InterPro" id="IPR003645">
    <property type="entry name" value="Fol_N"/>
</dbReference>
<name>B4KSA7_DROMO</name>
<dbReference type="InterPro" id="IPR036773">
    <property type="entry name" value="TB_dom_sf"/>
</dbReference>
<dbReference type="InParanoid" id="B4KSA7"/>
<dbReference type="OrthoDB" id="192611at2759"/>
<dbReference type="GO" id="GO:0050840">
    <property type="term" value="F:extracellular matrix binding"/>
    <property type="evidence" value="ECO:0007669"/>
    <property type="project" value="TreeGrafter"/>
</dbReference>
<feature type="compositionally biased region" description="Low complexity" evidence="5">
    <location>
        <begin position="477"/>
        <end position="487"/>
    </location>
</feature>
<feature type="domain" description="Kazal-like" evidence="7">
    <location>
        <begin position="793"/>
        <end position="828"/>
    </location>
</feature>
<dbReference type="PROSITE" id="PS51465">
    <property type="entry name" value="KAZAL_2"/>
    <property type="match status" value="2"/>
</dbReference>
<dbReference type="FunFam" id="3.30.60.30:FF:000061">
    <property type="entry name" value="Follistatin, isoform A"/>
    <property type="match status" value="1"/>
</dbReference>
<evidence type="ECO:0000259" key="7">
    <source>
        <dbReference type="PROSITE" id="PS51465"/>
    </source>
</evidence>
<keyword evidence="3" id="KW-1015">Disulfide bond</keyword>
<dbReference type="Pfam" id="PF21333">
    <property type="entry name" value="FST_N"/>
    <property type="match status" value="1"/>
</dbReference>
<dbReference type="GO" id="GO:0032927">
    <property type="term" value="P:positive regulation of activin receptor signaling pathway"/>
    <property type="evidence" value="ECO:0007669"/>
    <property type="project" value="EnsemblMetazoa"/>
</dbReference>
<dbReference type="PANTHER" id="PTHR13866">
    <property type="entry name" value="SPARC OSTEONECTIN"/>
    <property type="match status" value="1"/>
</dbReference>
<evidence type="ECO:0000256" key="2">
    <source>
        <dbReference type="ARBA" id="ARBA00022737"/>
    </source>
</evidence>
<feature type="domain" description="Kazal-like" evidence="7">
    <location>
        <begin position="695"/>
        <end position="737"/>
    </location>
</feature>
<protein>
    <recommendedName>
        <fullName evidence="7">Kazal-like domain-containing protein</fullName>
    </recommendedName>
</protein>
<dbReference type="Pfam" id="PF07648">
    <property type="entry name" value="Kazal_2"/>
    <property type="match status" value="3"/>
</dbReference>
<dbReference type="GO" id="GO:0032926">
    <property type="term" value="P:negative regulation of activin receptor signaling pathway"/>
    <property type="evidence" value="ECO:0007669"/>
    <property type="project" value="EnsemblMetazoa"/>
</dbReference>
<dbReference type="InterPro" id="IPR036058">
    <property type="entry name" value="Kazal_dom_sf"/>
</dbReference>
<reference evidence="8 9" key="1">
    <citation type="journal article" date="2007" name="Nature">
        <title>Evolution of genes and genomes on the Drosophila phylogeny.</title>
        <authorList>
            <consortium name="Drosophila 12 Genomes Consortium"/>
            <person name="Clark A.G."/>
            <person name="Eisen M.B."/>
            <person name="Smith D.R."/>
            <person name="Bergman C.M."/>
            <person name="Oliver B."/>
            <person name="Markow T.A."/>
            <person name="Kaufman T.C."/>
            <person name="Kellis M."/>
            <person name="Gelbart W."/>
            <person name="Iyer V.N."/>
            <person name="Pollard D.A."/>
            <person name="Sackton T.B."/>
            <person name="Larracuente A.M."/>
            <person name="Singh N.D."/>
            <person name="Abad J.P."/>
            <person name="Abt D.N."/>
            <person name="Adryan B."/>
            <person name="Aguade M."/>
            <person name="Akashi H."/>
            <person name="Anderson W.W."/>
            <person name="Aquadro C.F."/>
            <person name="Ardell D.H."/>
            <person name="Arguello R."/>
            <person name="Artieri C.G."/>
            <person name="Barbash D.A."/>
            <person name="Barker D."/>
            <person name="Barsanti P."/>
            <person name="Batterham P."/>
            <person name="Batzoglou S."/>
            <person name="Begun D."/>
            <person name="Bhutkar A."/>
            <person name="Blanco E."/>
            <person name="Bosak S.A."/>
            <person name="Bradley R.K."/>
            <person name="Brand A.D."/>
            <person name="Brent M.R."/>
            <person name="Brooks A.N."/>
            <person name="Brown R.H."/>
            <person name="Butlin R.K."/>
            <person name="Caggese C."/>
            <person name="Calvi B.R."/>
            <person name="Bernardo de Carvalho A."/>
            <person name="Caspi A."/>
            <person name="Castrezana S."/>
            <person name="Celniker S.E."/>
            <person name="Chang J.L."/>
            <person name="Chapple C."/>
            <person name="Chatterji S."/>
            <person name="Chinwalla A."/>
            <person name="Civetta A."/>
            <person name="Clifton S.W."/>
            <person name="Comeron J.M."/>
            <person name="Costello J.C."/>
            <person name="Coyne J.A."/>
            <person name="Daub J."/>
            <person name="David R.G."/>
            <person name="Delcher A.L."/>
            <person name="Delehaunty K."/>
            <person name="Do C.B."/>
            <person name="Ebling H."/>
            <person name="Edwards K."/>
            <person name="Eickbush T."/>
            <person name="Evans J.D."/>
            <person name="Filipski A."/>
            <person name="Findeiss S."/>
            <person name="Freyhult E."/>
            <person name="Fulton L."/>
            <person name="Fulton R."/>
            <person name="Garcia A.C."/>
            <person name="Gardiner A."/>
            <person name="Garfield D.A."/>
            <person name="Garvin B.E."/>
            <person name="Gibson G."/>
            <person name="Gilbert D."/>
            <person name="Gnerre S."/>
            <person name="Godfrey J."/>
            <person name="Good R."/>
            <person name="Gotea V."/>
            <person name="Gravely B."/>
            <person name="Greenberg A.J."/>
            <person name="Griffiths-Jones S."/>
            <person name="Gross S."/>
            <person name="Guigo R."/>
            <person name="Gustafson E.A."/>
            <person name="Haerty W."/>
            <person name="Hahn M.W."/>
            <person name="Halligan D.L."/>
            <person name="Halpern A.L."/>
            <person name="Halter G.M."/>
            <person name="Han M.V."/>
            <person name="Heger A."/>
            <person name="Hillier L."/>
            <person name="Hinrichs A.S."/>
            <person name="Holmes I."/>
            <person name="Hoskins R.A."/>
            <person name="Hubisz M.J."/>
            <person name="Hultmark D."/>
            <person name="Huntley M.A."/>
            <person name="Jaffe D.B."/>
            <person name="Jagadeeshan S."/>
            <person name="Jeck W.R."/>
            <person name="Johnson J."/>
            <person name="Jones C.D."/>
            <person name="Jordan W.C."/>
            <person name="Karpen G.H."/>
            <person name="Kataoka E."/>
            <person name="Keightley P.D."/>
            <person name="Kheradpour P."/>
            <person name="Kirkness E.F."/>
            <person name="Koerich L.B."/>
            <person name="Kristiansen K."/>
            <person name="Kudrna D."/>
            <person name="Kulathinal R.J."/>
            <person name="Kumar S."/>
            <person name="Kwok R."/>
            <person name="Lander E."/>
            <person name="Langley C.H."/>
            <person name="Lapoint R."/>
            <person name="Lazzaro B.P."/>
            <person name="Lee S.J."/>
            <person name="Levesque L."/>
            <person name="Li R."/>
            <person name="Lin C.F."/>
            <person name="Lin M.F."/>
            <person name="Lindblad-Toh K."/>
            <person name="Llopart A."/>
            <person name="Long M."/>
            <person name="Low L."/>
            <person name="Lozovsky E."/>
            <person name="Lu J."/>
            <person name="Luo M."/>
            <person name="Machado C.A."/>
            <person name="Makalowski W."/>
            <person name="Marzo M."/>
            <person name="Matsuda M."/>
            <person name="Matzkin L."/>
            <person name="McAllister B."/>
            <person name="McBride C.S."/>
            <person name="McKernan B."/>
            <person name="McKernan K."/>
            <person name="Mendez-Lago M."/>
            <person name="Minx P."/>
            <person name="Mollenhauer M.U."/>
            <person name="Montooth K."/>
            <person name="Mount S.M."/>
            <person name="Mu X."/>
            <person name="Myers E."/>
            <person name="Negre B."/>
            <person name="Newfeld S."/>
            <person name="Nielsen R."/>
            <person name="Noor M.A."/>
            <person name="O'Grady P."/>
            <person name="Pachter L."/>
            <person name="Papaceit M."/>
            <person name="Parisi M.J."/>
            <person name="Parisi M."/>
            <person name="Parts L."/>
            <person name="Pedersen J.S."/>
            <person name="Pesole G."/>
            <person name="Phillippy A.M."/>
            <person name="Ponting C.P."/>
            <person name="Pop M."/>
            <person name="Porcelli D."/>
            <person name="Powell J.R."/>
            <person name="Prohaska S."/>
            <person name="Pruitt K."/>
            <person name="Puig M."/>
            <person name="Quesneville H."/>
            <person name="Ram K.R."/>
            <person name="Rand D."/>
            <person name="Rasmussen M.D."/>
            <person name="Reed L.K."/>
            <person name="Reenan R."/>
            <person name="Reily A."/>
            <person name="Remington K.A."/>
            <person name="Rieger T.T."/>
            <person name="Ritchie M.G."/>
            <person name="Robin C."/>
            <person name="Rogers Y.H."/>
            <person name="Rohde C."/>
            <person name="Rozas J."/>
            <person name="Rubenfield M.J."/>
            <person name="Ruiz A."/>
            <person name="Russo S."/>
            <person name="Salzberg S.L."/>
            <person name="Sanchez-Gracia A."/>
            <person name="Saranga D.J."/>
            <person name="Sato H."/>
            <person name="Schaeffer S.W."/>
            <person name="Schatz M.C."/>
            <person name="Schlenke T."/>
            <person name="Schwartz R."/>
            <person name="Segarra C."/>
            <person name="Singh R.S."/>
            <person name="Sirot L."/>
            <person name="Sirota M."/>
            <person name="Sisneros N.B."/>
            <person name="Smith C.D."/>
            <person name="Smith T.F."/>
            <person name="Spieth J."/>
            <person name="Stage D.E."/>
            <person name="Stark A."/>
            <person name="Stephan W."/>
            <person name="Strausberg R.L."/>
            <person name="Strempel S."/>
            <person name="Sturgill D."/>
            <person name="Sutton G."/>
            <person name="Sutton G.G."/>
            <person name="Tao W."/>
            <person name="Teichmann S."/>
            <person name="Tobari Y.N."/>
            <person name="Tomimura Y."/>
            <person name="Tsolas J.M."/>
            <person name="Valente V.L."/>
            <person name="Venter E."/>
            <person name="Venter J.C."/>
            <person name="Vicario S."/>
            <person name="Vieira F.G."/>
            <person name="Vilella A.J."/>
            <person name="Villasante A."/>
            <person name="Walenz B."/>
            <person name="Wang J."/>
            <person name="Wasserman M."/>
            <person name="Watts T."/>
            <person name="Wilson D."/>
            <person name="Wilson R.K."/>
            <person name="Wing R.A."/>
            <person name="Wolfner M.F."/>
            <person name="Wong A."/>
            <person name="Wong G.K."/>
            <person name="Wu C.I."/>
            <person name="Wu G."/>
            <person name="Yamamoto D."/>
            <person name="Yang H.P."/>
            <person name="Yang S.P."/>
            <person name="Yorke J.A."/>
            <person name="Yoshida K."/>
            <person name="Zdobnov E."/>
            <person name="Zhang P."/>
            <person name="Zhang Y."/>
            <person name="Zimin A.V."/>
            <person name="Baldwin J."/>
            <person name="Abdouelleil A."/>
            <person name="Abdulkadir J."/>
            <person name="Abebe A."/>
            <person name="Abera B."/>
            <person name="Abreu J."/>
            <person name="Acer S.C."/>
            <person name="Aftuck L."/>
            <person name="Alexander A."/>
            <person name="An P."/>
            <person name="Anderson E."/>
            <person name="Anderson S."/>
            <person name="Arachi H."/>
            <person name="Azer M."/>
            <person name="Bachantsang P."/>
            <person name="Barry A."/>
            <person name="Bayul T."/>
            <person name="Berlin A."/>
            <person name="Bessette D."/>
            <person name="Bloom T."/>
            <person name="Blye J."/>
            <person name="Boguslavskiy L."/>
            <person name="Bonnet C."/>
            <person name="Boukhgalter B."/>
            <person name="Bourzgui I."/>
            <person name="Brown A."/>
            <person name="Cahill P."/>
            <person name="Channer S."/>
            <person name="Cheshatsang Y."/>
            <person name="Chuda L."/>
            <person name="Citroen M."/>
            <person name="Collymore A."/>
            <person name="Cooke P."/>
            <person name="Costello M."/>
            <person name="D'Aco K."/>
            <person name="Daza R."/>
            <person name="De Haan G."/>
            <person name="DeGray S."/>
            <person name="DeMaso C."/>
            <person name="Dhargay N."/>
            <person name="Dooley K."/>
            <person name="Dooley E."/>
            <person name="Doricent M."/>
            <person name="Dorje P."/>
            <person name="Dorjee K."/>
            <person name="Dupes A."/>
            <person name="Elong R."/>
            <person name="Falk J."/>
            <person name="Farina A."/>
            <person name="Faro S."/>
            <person name="Ferguson D."/>
            <person name="Fisher S."/>
            <person name="Foley C.D."/>
            <person name="Franke A."/>
            <person name="Friedrich D."/>
            <person name="Gadbois L."/>
            <person name="Gearin G."/>
            <person name="Gearin C.R."/>
            <person name="Giannoukos G."/>
            <person name="Goode T."/>
            <person name="Graham J."/>
            <person name="Grandbois E."/>
            <person name="Grewal S."/>
            <person name="Gyaltsen K."/>
            <person name="Hafez N."/>
            <person name="Hagos B."/>
            <person name="Hall J."/>
            <person name="Henson C."/>
            <person name="Hollinger A."/>
            <person name="Honan T."/>
            <person name="Huard M.D."/>
            <person name="Hughes L."/>
            <person name="Hurhula B."/>
            <person name="Husby M.E."/>
            <person name="Kamat A."/>
            <person name="Kanga B."/>
            <person name="Kashin S."/>
            <person name="Khazanovich D."/>
            <person name="Kisner P."/>
            <person name="Lance K."/>
            <person name="Lara M."/>
            <person name="Lee W."/>
            <person name="Lennon N."/>
            <person name="Letendre F."/>
            <person name="LeVine R."/>
            <person name="Lipovsky A."/>
            <person name="Liu X."/>
            <person name="Liu J."/>
            <person name="Liu S."/>
            <person name="Lokyitsang T."/>
            <person name="Lokyitsang Y."/>
            <person name="Lubonja R."/>
            <person name="Lui A."/>
            <person name="MacDonald P."/>
            <person name="Magnisalis V."/>
            <person name="Maru K."/>
            <person name="Matthews C."/>
            <person name="McCusker W."/>
            <person name="McDonough S."/>
            <person name="Mehta T."/>
            <person name="Meldrim J."/>
            <person name="Meneus L."/>
            <person name="Mihai O."/>
            <person name="Mihalev A."/>
            <person name="Mihova T."/>
            <person name="Mittelman R."/>
            <person name="Mlenga V."/>
            <person name="Montmayeur A."/>
            <person name="Mulrain L."/>
            <person name="Navidi A."/>
            <person name="Naylor J."/>
            <person name="Negash T."/>
            <person name="Nguyen T."/>
            <person name="Nguyen N."/>
            <person name="Nicol R."/>
            <person name="Norbu C."/>
            <person name="Norbu N."/>
            <person name="Novod N."/>
            <person name="O'Neill B."/>
            <person name="Osman S."/>
            <person name="Markiewicz E."/>
            <person name="Oyono O.L."/>
            <person name="Patti C."/>
            <person name="Phunkhang P."/>
            <person name="Pierre F."/>
            <person name="Priest M."/>
            <person name="Raghuraman S."/>
            <person name="Rege F."/>
            <person name="Reyes R."/>
            <person name="Rise C."/>
            <person name="Rogov P."/>
            <person name="Ross K."/>
            <person name="Ryan E."/>
            <person name="Settipalli S."/>
            <person name="Shea T."/>
            <person name="Sherpa N."/>
            <person name="Shi L."/>
            <person name="Shih D."/>
            <person name="Sparrow T."/>
            <person name="Spaulding J."/>
            <person name="Stalker J."/>
            <person name="Stange-Thomann N."/>
            <person name="Stavropoulos S."/>
            <person name="Stone C."/>
            <person name="Strader C."/>
            <person name="Tesfaye S."/>
            <person name="Thomson T."/>
            <person name="Thoulutsang Y."/>
            <person name="Thoulutsang D."/>
            <person name="Topham K."/>
            <person name="Topping I."/>
            <person name="Tsamla T."/>
            <person name="Vassiliev H."/>
            <person name="Vo A."/>
            <person name="Wangchuk T."/>
            <person name="Wangdi T."/>
            <person name="Weiand M."/>
            <person name="Wilkinson J."/>
            <person name="Wilson A."/>
            <person name="Yadav S."/>
            <person name="Young G."/>
            <person name="Yu Q."/>
            <person name="Zembek L."/>
            <person name="Zhong D."/>
            <person name="Zimmer A."/>
            <person name="Zwirko Z."/>
            <person name="Jaffe D.B."/>
            <person name="Alvarez P."/>
            <person name="Brockman W."/>
            <person name="Butler J."/>
            <person name="Chin C."/>
            <person name="Gnerre S."/>
            <person name="Grabherr M."/>
            <person name="Kleber M."/>
            <person name="Mauceli E."/>
            <person name="MacCallum I."/>
        </authorList>
    </citation>
    <scope>NUCLEOTIDE SEQUENCE [LARGE SCALE GENOMIC DNA]</scope>
    <source>
        <strain evidence="9">Tucson 15081-1352.22</strain>
    </source>
</reference>
<feature type="compositionally biased region" description="Low complexity" evidence="5">
    <location>
        <begin position="157"/>
        <end position="204"/>
    </location>
</feature>
<dbReference type="eggNOG" id="KOG4004">
    <property type="taxonomic scope" value="Eukaryota"/>
</dbReference>
<keyword evidence="6" id="KW-0472">Membrane</keyword>
<dbReference type="HOGENOM" id="CLU_018211_0_0_1"/>
<dbReference type="GO" id="GO:0005509">
    <property type="term" value="F:calcium ion binding"/>
    <property type="evidence" value="ECO:0007669"/>
    <property type="project" value="TreeGrafter"/>
</dbReference>
<dbReference type="GO" id="GO:0048185">
    <property type="term" value="F:activin binding"/>
    <property type="evidence" value="ECO:0007669"/>
    <property type="project" value="EnsemblMetazoa"/>
</dbReference>
<evidence type="ECO:0000256" key="5">
    <source>
        <dbReference type="SAM" id="MobiDB-lite"/>
    </source>
</evidence>
<dbReference type="AlphaFoldDB" id="B4KSA7"/>
<dbReference type="eggNOG" id="KOG3649">
    <property type="taxonomic scope" value="Eukaryota"/>
</dbReference>
<feature type="region of interest" description="Disordered" evidence="5">
    <location>
        <begin position="151"/>
        <end position="204"/>
    </location>
</feature>
<dbReference type="Proteomes" id="UP000009192">
    <property type="component" value="Unassembled WGS sequence"/>
</dbReference>
<feature type="compositionally biased region" description="Polar residues" evidence="5">
    <location>
        <begin position="554"/>
        <end position="566"/>
    </location>
</feature>
<keyword evidence="9" id="KW-1185">Reference proteome</keyword>
<dbReference type="GO" id="GO:0005615">
    <property type="term" value="C:extracellular space"/>
    <property type="evidence" value="ECO:0007669"/>
    <property type="project" value="TreeGrafter"/>
</dbReference>
<dbReference type="EMBL" id="CH933808">
    <property type="protein sequence ID" value="EDW08389.2"/>
    <property type="molecule type" value="Genomic_DNA"/>
</dbReference>
<dbReference type="FunCoup" id="B4KSA7">
    <property type="interactions" value="7"/>
</dbReference>
<feature type="region of interest" description="Disordered" evidence="5">
    <location>
        <begin position="347"/>
        <end position="639"/>
    </location>
</feature>
<dbReference type="SMART" id="SM00280">
    <property type="entry name" value="KAZAL"/>
    <property type="match status" value="3"/>
</dbReference>
<dbReference type="Gene3D" id="3.90.290.10">
    <property type="entry name" value="TGF-beta binding (TB) domain"/>
    <property type="match status" value="1"/>
</dbReference>
<dbReference type="KEGG" id="dmo:Dmoj_GI19941"/>